<dbReference type="PROSITE" id="PS01015">
    <property type="entry name" value="RIBOSOMAL_L19"/>
    <property type="match status" value="1"/>
</dbReference>
<comment type="similarity">
    <text evidence="1 5 6">Belongs to the bacterial ribosomal protein bL19 family.</text>
</comment>
<protein>
    <recommendedName>
        <fullName evidence="4 5">Large ribosomal subunit protein bL19</fullName>
    </recommendedName>
</protein>
<dbReference type="GO" id="GO:0006412">
    <property type="term" value="P:translation"/>
    <property type="evidence" value="ECO:0007669"/>
    <property type="project" value="UniProtKB-UniRule"/>
</dbReference>
<dbReference type="PANTHER" id="PTHR15680">
    <property type="entry name" value="RIBOSOMAL PROTEIN L19"/>
    <property type="match status" value="1"/>
</dbReference>
<evidence type="ECO:0000256" key="1">
    <source>
        <dbReference type="ARBA" id="ARBA00005781"/>
    </source>
</evidence>
<dbReference type="PANTHER" id="PTHR15680:SF9">
    <property type="entry name" value="LARGE RIBOSOMAL SUBUNIT PROTEIN BL19M"/>
    <property type="match status" value="1"/>
</dbReference>
<accession>A0A2J0LEY7</accession>
<evidence type="ECO:0000256" key="5">
    <source>
        <dbReference type="HAMAP-Rule" id="MF_00402"/>
    </source>
</evidence>
<evidence type="ECO:0000256" key="4">
    <source>
        <dbReference type="ARBA" id="ARBA00035171"/>
    </source>
</evidence>
<dbReference type="NCBIfam" id="TIGR01024">
    <property type="entry name" value="rplS_bact"/>
    <property type="match status" value="1"/>
</dbReference>
<dbReference type="HAMAP" id="MF_00402">
    <property type="entry name" value="Ribosomal_bL19"/>
    <property type="match status" value="1"/>
</dbReference>
<evidence type="ECO:0000256" key="3">
    <source>
        <dbReference type="ARBA" id="ARBA00023274"/>
    </source>
</evidence>
<evidence type="ECO:0000256" key="2">
    <source>
        <dbReference type="ARBA" id="ARBA00022980"/>
    </source>
</evidence>
<dbReference type="SUPFAM" id="SSF50104">
    <property type="entry name" value="Translation proteins SH3-like domain"/>
    <property type="match status" value="1"/>
</dbReference>
<evidence type="ECO:0000256" key="6">
    <source>
        <dbReference type="RuleBase" id="RU000559"/>
    </source>
</evidence>
<keyword evidence="2 5" id="KW-0689">Ribosomal protein</keyword>
<dbReference type="InterPro" id="IPR008991">
    <property type="entry name" value="Translation_prot_SH3-like_sf"/>
</dbReference>
<dbReference type="Proteomes" id="UP000231267">
    <property type="component" value="Unassembled WGS sequence"/>
</dbReference>
<reference evidence="7 8" key="1">
    <citation type="submission" date="2017-09" db="EMBL/GenBank/DDBJ databases">
        <title>Depth-based differentiation of microbial function through sediment-hosted aquifers and enrichment of novel symbionts in the deep terrestrial subsurface.</title>
        <authorList>
            <person name="Probst A.J."/>
            <person name="Ladd B."/>
            <person name="Jarett J.K."/>
            <person name="Geller-Mcgrath D.E."/>
            <person name="Sieber C.M."/>
            <person name="Emerson J.B."/>
            <person name="Anantharaman K."/>
            <person name="Thomas B.C."/>
            <person name="Malmstrom R."/>
            <person name="Stieglmeier M."/>
            <person name="Klingl A."/>
            <person name="Woyke T."/>
            <person name="Ryan C.M."/>
            <person name="Banfield J.F."/>
        </authorList>
    </citation>
    <scope>NUCLEOTIDE SEQUENCE [LARGE SCALE GENOMIC DNA]</scope>
    <source>
        <strain evidence="7">CG12_big_fil_rev_8_21_14_0_65_43_15</strain>
    </source>
</reference>
<name>A0A2J0LEY7_9BACT</name>
<dbReference type="InterPro" id="IPR038657">
    <property type="entry name" value="Ribosomal_bL19_sf"/>
</dbReference>
<dbReference type="FunFam" id="2.30.30.790:FF:000001">
    <property type="entry name" value="50S ribosomal protein L19"/>
    <property type="match status" value="1"/>
</dbReference>
<organism evidence="7 8">
    <name type="scientific">Candidatus Taenaricola geysiri</name>
    <dbReference type="NCBI Taxonomy" id="1974752"/>
    <lineage>
        <taxon>Bacteria</taxon>
        <taxon>Pseudomonadati</taxon>
        <taxon>Candidatus Omnitrophota</taxon>
        <taxon>Candidatus Taenaricola</taxon>
    </lineage>
</organism>
<comment type="function">
    <text evidence="5 6">This protein is located at the 30S-50S ribosomal subunit interface and may play a role in the structure and function of the aminoacyl-tRNA binding site.</text>
</comment>
<dbReference type="Pfam" id="PF01245">
    <property type="entry name" value="Ribosomal_L19"/>
    <property type="match status" value="1"/>
</dbReference>
<keyword evidence="3 5" id="KW-0687">Ribonucleoprotein</keyword>
<gene>
    <name evidence="5 7" type="primary">rplS</name>
    <name evidence="7" type="ORF">COW11_03330</name>
</gene>
<dbReference type="InterPro" id="IPR018257">
    <property type="entry name" value="Ribosomal_bL19_CS"/>
</dbReference>
<dbReference type="PRINTS" id="PR00061">
    <property type="entry name" value="RIBOSOMALL19"/>
</dbReference>
<dbReference type="Gene3D" id="2.30.30.790">
    <property type="match status" value="1"/>
</dbReference>
<dbReference type="EMBL" id="PFGP01000078">
    <property type="protein sequence ID" value="PIW66435.1"/>
    <property type="molecule type" value="Genomic_DNA"/>
</dbReference>
<evidence type="ECO:0000313" key="7">
    <source>
        <dbReference type="EMBL" id="PIW66435.1"/>
    </source>
</evidence>
<evidence type="ECO:0000313" key="8">
    <source>
        <dbReference type="Proteomes" id="UP000231267"/>
    </source>
</evidence>
<dbReference type="InterPro" id="IPR001857">
    <property type="entry name" value="Ribosomal_bL19"/>
</dbReference>
<comment type="caution">
    <text evidence="7">The sequence shown here is derived from an EMBL/GenBank/DDBJ whole genome shotgun (WGS) entry which is preliminary data.</text>
</comment>
<dbReference type="PIRSF" id="PIRSF002191">
    <property type="entry name" value="Ribosomal_L19"/>
    <property type="match status" value="1"/>
</dbReference>
<dbReference type="GO" id="GO:0022625">
    <property type="term" value="C:cytosolic large ribosomal subunit"/>
    <property type="evidence" value="ECO:0007669"/>
    <property type="project" value="TreeGrafter"/>
</dbReference>
<dbReference type="AlphaFoldDB" id="A0A2J0LEY7"/>
<dbReference type="GO" id="GO:0003735">
    <property type="term" value="F:structural constituent of ribosome"/>
    <property type="evidence" value="ECO:0007669"/>
    <property type="project" value="InterPro"/>
</dbReference>
<proteinExistence type="inferred from homology"/>
<sequence>MRNSKIELVEKSFLKQDLPKFNVGDTVKVYVRIKEEDKTRLQAFEGIVMRERGSGVQKTFTVRRISYGEGVERTFPLNSPSVEKVDVLKKGKVKRAKIYYLRDKVGKKTKVQEELKDANATKAAQG</sequence>